<dbReference type="InterPro" id="IPR004358">
    <property type="entry name" value="Sig_transdc_His_kin-like_C"/>
</dbReference>
<dbReference type="PROSITE" id="PS50112">
    <property type="entry name" value="PAS"/>
    <property type="match status" value="1"/>
</dbReference>
<dbReference type="Gene3D" id="3.30.565.10">
    <property type="entry name" value="Histidine kinase-like ATPase, C-terminal domain"/>
    <property type="match status" value="1"/>
</dbReference>
<gene>
    <name evidence="13" type="ORF">FHP88_10050</name>
</gene>
<keyword evidence="3" id="KW-0597">Phosphoprotein</keyword>
<dbReference type="EC" id="2.7.13.3" evidence="2"/>
<keyword evidence="6" id="KW-0418">Kinase</keyword>
<protein>
    <recommendedName>
        <fullName evidence="2">histidine kinase</fullName>
        <ecNumber evidence="2">2.7.13.3</ecNumber>
    </recommendedName>
</protein>
<dbReference type="InterPro" id="IPR036890">
    <property type="entry name" value="HATPase_C_sf"/>
</dbReference>
<comment type="caution">
    <text evidence="13">The sequence shown here is derived from an EMBL/GenBank/DDBJ whole genome shotgun (WGS) entry which is preliminary data.</text>
</comment>
<dbReference type="SMART" id="SM00387">
    <property type="entry name" value="HATPase_c"/>
    <property type="match status" value="1"/>
</dbReference>
<dbReference type="Proteomes" id="UP000316649">
    <property type="component" value="Unassembled WGS sequence"/>
</dbReference>
<dbReference type="GO" id="GO:0006355">
    <property type="term" value="P:regulation of DNA-templated transcription"/>
    <property type="evidence" value="ECO:0007669"/>
    <property type="project" value="InterPro"/>
</dbReference>
<feature type="domain" description="Histidine kinase" evidence="10">
    <location>
        <begin position="471"/>
        <end position="687"/>
    </location>
</feature>
<keyword evidence="8" id="KW-0902">Two-component regulatory system</keyword>
<evidence type="ECO:0000313" key="13">
    <source>
        <dbReference type="EMBL" id="TVO74927.1"/>
    </source>
</evidence>
<dbReference type="SMART" id="SM00091">
    <property type="entry name" value="PAS"/>
    <property type="match status" value="1"/>
</dbReference>
<keyword evidence="9" id="KW-1133">Transmembrane helix</keyword>
<feature type="domain" description="PAC" evidence="12">
    <location>
        <begin position="393"/>
        <end position="451"/>
    </location>
</feature>
<dbReference type="SUPFAM" id="SSF53850">
    <property type="entry name" value="Periplasmic binding protein-like II"/>
    <property type="match status" value="1"/>
</dbReference>
<dbReference type="GO" id="GO:0005524">
    <property type="term" value="F:ATP binding"/>
    <property type="evidence" value="ECO:0007669"/>
    <property type="project" value="UniProtKB-KW"/>
</dbReference>
<feature type="domain" description="PAS" evidence="11">
    <location>
        <begin position="320"/>
        <end position="372"/>
    </location>
</feature>
<dbReference type="OrthoDB" id="9792854at2"/>
<name>A0A558DND0_9GAMM</name>
<sequence>MRIGVLSHRGNEATYAMWAPTATYLSRVVPRYQFEIVPLDFDEVDPAVKFGQVDFILVNPGIYVNLEVRYRISRIATLNNQAGDVANNVFGGVIFTRQDRHDINTLADLKGKSLLAVDVISLGGFQTSWRELKAIGLDPYKDMASLSFGGIHDDVVRAVRDGRVDVGMVRTDILERMAAAKLINIHDFKIINPKVNPGFLLNRSTRLYPEWPFSKVLHTSNELAQKVAVALLNMPKIHPAAKAGNYAGWTIPLDYQSVHDLLIDLHLPPYEYSGRFTLLDAIKKYWYWLLVTSVFVAFMLFMTAWVSRLNRELKQAKLHLEQQYELILNSVADGILGVDMEGNTTFANRAMTQITGWAVEELLGKNQHQILHHTRADGTPHPADQCPVYATCRDQIPRFVNDDVFWKKDGGSFPVEYSSTPIKNAQFKTVGSVVVFRDISDRKRIDEEARQHQDDLAHVARLSTMGEMASGIAHEINQPLTAIATNAHACIRMLESNNGETERVIDVMERIGAQAARAGKIIRHLRQFVKKEQPELSLIDINEVINEVITLLRTEIRKAGVRIDLELDEHVGAVLAQHVQIDQVILNLARNAIEAMLEVPEGTRVLNISTRNLQDGYVKVVLRDTGPGLDASIADQLFNPFVTTKSNGMGLGLSISQGIIEAHKGRIFVESDSRKGATFVFQLPTSQTRETAS</sequence>
<evidence type="ECO:0000256" key="7">
    <source>
        <dbReference type="ARBA" id="ARBA00022840"/>
    </source>
</evidence>
<dbReference type="PROSITE" id="PS50113">
    <property type="entry name" value="PAC"/>
    <property type="match status" value="1"/>
</dbReference>
<dbReference type="SUPFAM" id="SSF55785">
    <property type="entry name" value="PYP-like sensor domain (PAS domain)"/>
    <property type="match status" value="1"/>
</dbReference>
<dbReference type="Pfam" id="PF00512">
    <property type="entry name" value="HisKA"/>
    <property type="match status" value="1"/>
</dbReference>
<accession>A0A558DND0</accession>
<evidence type="ECO:0000256" key="3">
    <source>
        <dbReference type="ARBA" id="ARBA00022553"/>
    </source>
</evidence>
<dbReference type="InterPro" id="IPR035965">
    <property type="entry name" value="PAS-like_dom_sf"/>
</dbReference>
<evidence type="ECO:0000256" key="5">
    <source>
        <dbReference type="ARBA" id="ARBA00022741"/>
    </source>
</evidence>
<dbReference type="InterPro" id="IPR001610">
    <property type="entry name" value="PAC"/>
</dbReference>
<dbReference type="Gene3D" id="3.40.190.10">
    <property type="entry name" value="Periplasmic binding protein-like II"/>
    <property type="match status" value="2"/>
</dbReference>
<dbReference type="AlphaFoldDB" id="A0A558DND0"/>
<evidence type="ECO:0000313" key="14">
    <source>
        <dbReference type="Proteomes" id="UP000316649"/>
    </source>
</evidence>
<comment type="catalytic activity">
    <reaction evidence="1">
        <text>ATP + protein L-histidine = ADP + protein N-phospho-L-histidine.</text>
        <dbReference type="EC" id="2.7.13.3"/>
    </reaction>
</comment>
<dbReference type="EMBL" id="VMNH01000010">
    <property type="protein sequence ID" value="TVO74927.1"/>
    <property type="molecule type" value="Genomic_DNA"/>
</dbReference>
<dbReference type="PROSITE" id="PS50109">
    <property type="entry name" value="HIS_KIN"/>
    <property type="match status" value="1"/>
</dbReference>
<dbReference type="Pfam" id="PF02518">
    <property type="entry name" value="HATPase_c"/>
    <property type="match status" value="1"/>
</dbReference>
<organism evidence="13 14">
    <name type="scientific">Sedimenticola selenatireducens</name>
    <dbReference type="NCBI Taxonomy" id="191960"/>
    <lineage>
        <taxon>Bacteria</taxon>
        <taxon>Pseudomonadati</taxon>
        <taxon>Pseudomonadota</taxon>
        <taxon>Gammaproteobacteria</taxon>
        <taxon>Chromatiales</taxon>
        <taxon>Sedimenticolaceae</taxon>
        <taxon>Sedimenticola</taxon>
    </lineage>
</organism>
<dbReference type="PRINTS" id="PR00344">
    <property type="entry name" value="BCTRLSENSOR"/>
</dbReference>
<keyword evidence="9" id="KW-0472">Membrane</keyword>
<evidence type="ECO:0000256" key="4">
    <source>
        <dbReference type="ARBA" id="ARBA00022679"/>
    </source>
</evidence>
<dbReference type="SUPFAM" id="SSF55874">
    <property type="entry name" value="ATPase domain of HSP90 chaperone/DNA topoisomerase II/histidine kinase"/>
    <property type="match status" value="1"/>
</dbReference>
<dbReference type="SMART" id="SM00086">
    <property type="entry name" value="PAC"/>
    <property type="match status" value="1"/>
</dbReference>
<dbReference type="Gene3D" id="3.30.450.20">
    <property type="entry name" value="PAS domain"/>
    <property type="match status" value="1"/>
</dbReference>
<dbReference type="InterPro" id="IPR003594">
    <property type="entry name" value="HATPase_dom"/>
</dbReference>
<dbReference type="SUPFAM" id="SSF47384">
    <property type="entry name" value="Homodimeric domain of signal transducing histidine kinase"/>
    <property type="match status" value="1"/>
</dbReference>
<evidence type="ECO:0000256" key="2">
    <source>
        <dbReference type="ARBA" id="ARBA00012438"/>
    </source>
</evidence>
<keyword evidence="14" id="KW-1185">Reference proteome</keyword>
<dbReference type="PANTHER" id="PTHR43065:SF10">
    <property type="entry name" value="PEROXIDE STRESS-ACTIVATED HISTIDINE KINASE MAK3"/>
    <property type="match status" value="1"/>
</dbReference>
<evidence type="ECO:0000256" key="8">
    <source>
        <dbReference type="ARBA" id="ARBA00023012"/>
    </source>
</evidence>
<evidence type="ECO:0000259" key="12">
    <source>
        <dbReference type="PROSITE" id="PS50113"/>
    </source>
</evidence>
<keyword evidence="9" id="KW-0812">Transmembrane</keyword>
<dbReference type="InterPro" id="IPR000014">
    <property type="entry name" value="PAS"/>
</dbReference>
<dbReference type="SMART" id="SM00388">
    <property type="entry name" value="HisKA"/>
    <property type="match status" value="1"/>
</dbReference>
<evidence type="ECO:0000256" key="1">
    <source>
        <dbReference type="ARBA" id="ARBA00000085"/>
    </source>
</evidence>
<dbReference type="InterPro" id="IPR036097">
    <property type="entry name" value="HisK_dim/P_sf"/>
</dbReference>
<dbReference type="Gene3D" id="1.10.287.130">
    <property type="match status" value="1"/>
</dbReference>
<dbReference type="PANTHER" id="PTHR43065">
    <property type="entry name" value="SENSOR HISTIDINE KINASE"/>
    <property type="match status" value="1"/>
</dbReference>
<proteinExistence type="predicted"/>
<dbReference type="Pfam" id="PF00989">
    <property type="entry name" value="PAS"/>
    <property type="match status" value="1"/>
</dbReference>
<dbReference type="InterPro" id="IPR003661">
    <property type="entry name" value="HisK_dim/P_dom"/>
</dbReference>
<evidence type="ECO:0000259" key="10">
    <source>
        <dbReference type="PROSITE" id="PS50109"/>
    </source>
</evidence>
<evidence type="ECO:0000259" key="11">
    <source>
        <dbReference type="PROSITE" id="PS50112"/>
    </source>
</evidence>
<feature type="transmembrane region" description="Helical" evidence="9">
    <location>
        <begin position="285"/>
        <end position="307"/>
    </location>
</feature>
<dbReference type="InterPro" id="IPR005467">
    <property type="entry name" value="His_kinase_dom"/>
</dbReference>
<dbReference type="GO" id="GO:0000155">
    <property type="term" value="F:phosphorelay sensor kinase activity"/>
    <property type="evidence" value="ECO:0007669"/>
    <property type="project" value="InterPro"/>
</dbReference>
<keyword evidence="5" id="KW-0547">Nucleotide-binding</keyword>
<evidence type="ECO:0000256" key="6">
    <source>
        <dbReference type="ARBA" id="ARBA00022777"/>
    </source>
</evidence>
<dbReference type="CDD" id="cd00130">
    <property type="entry name" value="PAS"/>
    <property type="match status" value="1"/>
</dbReference>
<dbReference type="Pfam" id="PF12974">
    <property type="entry name" value="Phosphonate-bd"/>
    <property type="match status" value="1"/>
</dbReference>
<evidence type="ECO:0000256" key="9">
    <source>
        <dbReference type="SAM" id="Phobius"/>
    </source>
</evidence>
<dbReference type="CDD" id="cd00082">
    <property type="entry name" value="HisKA"/>
    <property type="match status" value="1"/>
</dbReference>
<keyword evidence="4" id="KW-0808">Transferase</keyword>
<reference evidence="13 14" key="1">
    <citation type="submission" date="2019-07" db="EMBL/GenBank/DDBJ databases">
        <title>The pathways for chlorine oxyanion respiration interact through the shared metabolite chlorate.</title>
        <authorList>
            <person name="Barnum T.P."/>
            <person name="Cheng Y."/>
            <person name="Hill K.A."/>
            <person name="Lucas L.N."/>
            <person name="Carlson H.K."/>
            <person name="Coates J.D."/>
        </authorList>
    </citation>
    <scope>NUCLEOTIDE SEQUENCE [LARGE SCALE GENOMIC DNA]</scope>
    <source>
        <strain evidence="13 14">BK-1</strain>
    </source>
</reference>
<dbReference type="InterPro" id="IPR013767">
    <property type="entry name" value="PAS_fold"/>
</dbReference>
<keyword evidence="7" id="KW-0067">ATP-binding</keyword>
<dbReference type="NCBIfam" id="TIGR00229">
    <property type="entry name" value="sensory_box"/>
    <property type="match status" value="1"/>
</dbReference>
<dbReference type="InterPro" id="IPR000700">
    <property type="entry name" value="PAS-assoc_C"/>
</dbReference>